<dbReference type="WormBase" id="B0284.3">
    <property type="protein sequence ID" value="CE54132"/>
    <property type="gene ID" value="WBGene00007133"/>
</dbReference>
<evidence type="ECO:0000313" key="2">
    <source>
        <dbReference type="EMBL" id="CAA83221.3"/>
    </source>
</evidence>
<dbReference type="AGR" id="WB:WBGene00007133"/>
<evidence type="ECO:0000313" key="4">
    <source>
        <dbReference type="WormBase" id="B0284.3"/>
    </source>
</evidence>
<dbReference type="RefSeq" id="NP_001379054.1">
    <property type="nucleotide sequence ID" value="NM_001393321.1"/>
</dbReference>
<dbReference type="HOGENOM" id="CLU_1628542_0_0_1"/>
<sequence length="93" mass="10251">MARPSVNNPQAQASGPSGRRRSRAPVTQPTSPPLPPSVKRVFQVKNLPTNVSQNDMDELFSSFNPTKVLLHSNAAGIFRKWSQSPLEDLKLDI</sequence>
<protein>
    <submittedName>
        <fullName evidence="2">RRM domain-containing protein</fullName>
    </submittedName>
</protein>
<dbReference type="Proteomes" id="UP000001940">
    <property type="component" value="Chromosome III"/>
</dbReference>
<dbReference type="UCSC" id="B0284.3">
    <property type="organism name" value="c. elegans"/>
</dbReference>
<dbReference type="GeneID" id="175566"/>
<dbReference type="CTD" id="175566"/>
<dbReference type="SUPFAM" id="SSF54928">
    <property type="entry name" value="RNA-binding domain, RBD"/>
    <property type="match status" value="1"/>
</dbReference>
<dbReference type="Bgee" id="WBGene00007133">
    <property type="expression patterns" value="Expressed in embryo and 3 other cell types or tissues"/>
</dbReference>
<feature type="compositionally biased region" description="Polar residues" evidence="1">
    <location>
        <begin position="1"/>
        <end position="12"/>
    </location>
</feature>
<dbReference type="GO" id="GO:0003676">
    <property type="term" value="F:nucleic acid binding"/>
    <property type="evidence" value="ECO:0007669"/>
    <property type="project" value="InterPro"/>
</dbReference>
<evidence type="ECO:0000256" key="1">
    <source>
        <dbReference type="SAM" id="MobiDB-lite"/>
    </source>
</evidence>
<dbReference type="PIR" id="S43558">
    <property type="entry name" value="S43558"/>
</dbReference>
<evidence type="ECO:0000313" key="3">
    <source>
        <dbReference type="Proteomes" id="UP000001940"/>
    </source>
</evidence>
<dbReference type="EMBL" id="BX284603">
    <property type="protein sequence ID" value="CAA83221.3"/>
    <property type="molecule type" value="Genomic_DNA"/>
</dbReference>
<keyword evidence="3" id="KW-1185">Reference proteome</keyword>
<dbReference type="InterPro" id="IPR035979">
    <property type="entry name" value="RBD_domain_sf"/>
</dbReference>
<dbReference type="PaxDb" id="6239-B0284.3"/>
<dbReference type="AlphaFoldDB" id="Q17467"/>
<reference evidence="2 3" key="1">
    <citation type="journal article" date="1998" name="Science">
        <title>Genome sequence of the nematode C. elegans: a platform for investigating biology.</title>
        <authorList>
            <consortium name="The C. elegans sequencing consortium"/>
            <person name="Sulson J.E."/>
            <person name="Waterston R."/>
        </authorList>
    </citation>
    <scope>NUCLEOTIDE SEQUENCE [LARGE SCALE GENOMIC DNA]</scope>
    <source>
        <strain evidence="2 3">Bristol N2</strain>
    </source>
</reference>
<name>Q17467_CAEEL</name>
<proteinExistence type="predicted"/>
<dbReference type="KEGG" id="cel:CELE_B0284.3"/>
<organism evidence="2 3">
    <name type="scientific">Caenorhabditis elegans</name>
    <dbReference type="NCBI Taxonomy" id="6239"/>
    <lineage>
        <taxon>Eukaryota</taxon>
        <taxon>Metazoa</taxon>
        <taxon>Ecdysozoa</taxon>
        <taxon>Nematoda</taxon>
        <taxon>Chromadorea</taxon>
        <taxon>Rhabditida</taxon>
        <taxon>Rhabditina</taxon>
        <taxon>Rhabditomorpha</taxon>
        <taxon>Rhabditoidea</taxon>
        <taxon>Rhabditidae</taxon>
        <taxon>Peloderinae</taxon>
        <taxon>Caenorhabditis</taxon>
    </lineage>
</organism>
<gene>
    <name evidence="2 4" type="ORF">B0284.3</name>
    <name evidence="2" type="ORF">CELE_B0284.3</name>
</gene>
<dbReference type="InParanoid" id="Q17467"/>
<feature type="region of interest" description="Disordered" evidence="1">
    <location>
        <begin position="1"/>
        <end position="38"/>
    </location>
</feature>
<accession>Q17467</accession>